<proteinExistence type="predicted"/>
<dbReference type="Proteomes" id="UP000265520">
    <property type="component" value="Unassembled WGS sequence"/>
</dbReference>
<evidence type="ECO:0000259" key="2">
    <source>
        <dbReference type="Pfam" id="PF00112"/>
    </source>
</evidence>
<evidence type="ECO:0000313" key="4">
    <source>
        <dbReference type="Proteomes" id="UP000265520"/>
    </source>
</evidence>
<keyword evidence="4" id="KW-1185">Reference proteome</keyword>
<feature type="compositionally biased region" description="Acidic residues" evidence="1">
    <location>
        <begin position="31"/>
        <end position="40"/>
    </location>
</feature>
<organism evidence="3 4">
    <name type="scientific">Trifolium medium</name>
    <dbReference type="NCBI Taxonomy" id="97028"/>
    <lineage>
        <taxon>Eukaryota</taxon>
        <taxon>Viridiplantae</taxon>
        <taxon>Streptophyta</taxon>
        <taxon>Embryophyta</taxon>
        <taxon>Tracheophyta</taxon>
        <taxon>Spermatophyta</taxon>
        <taxon>Magnoliopsida</taxon>
        <taxon>eudicotyledons</taxon>
        <taxon>Gunneridae</taxon>
        <taxon>Pentapetalae</taxon>
        <taxon>rosids</taxon>
        <taxon>fabids</taxon>
        <taxon>Fabales</taxon>
        <taxon>Fabaceae</taxon>
        <taxon>Papilionoideae</taxon>
        <taxon>50 kb inversion clade</taxon>
        <taxon>NPAAA clade</taxon>
        <taxon>Hologalegina</taxon>
        <taxon>IRL clade</taxon>
        <taxon>Trifolieae</taxon>
        <taxon>Trifolium</taxon>
    </lineage>
</organism>
<dbReference type="Pfam" id="PF00112">
    <property type="entry name" value="Peptidase_C1"/>
    <property type="match status" value="1"/>
</dbReference>
<dbReference type="GO" id="GO:0008234">
    <property type="term" value="F:cysteine-type peptidase activity"/>
    <property type="evidence" value="ECO:0007669"/>
    <property type="project" value="InterPro"/>
</dbReference>
<reference evidence="3 4" key="1">
    <citation type="journal article" date="2018" name="Front. Plant Sci.">
        <title>Red Clover (Trifolium pratense) and Zigzag Clover (T. medium) - A Picture of Genomic Similarities and Differences.</title>
        <authorList>
            <person name="Dluhosova J."/>
            <person name="Istvanek J."/>
            <person name="Nedelnik J."/>
            <person name="Repkova J."/>
        </authorList>
    </citation>
    <scope>NUCLEOTIDE SEQUENCE [LARGE SCALE GENOMIC DNA]</scope>
    <source>
        <strain evidence="4">cv. 10/8</strain>
        <tissue evidence="3">Leaf</tissue>
    </source>
</reference>
<comment type="caution">
    <text evidence="3">The sequence shown here is derived from an EMBL/GenBank/DDBJ whole genome shotgun (WGS) entry which is preliminary data.</text>
</comment>
<feature type="domain" description="Peptidase C1A papain C-terminal" evidence="2">
    <location>
        <begin position="41"/>
        <end position="151"/>
    </location>
</feature>
<dbReference type="EMBL" id="LXQA010001334">
    <property type="protein sequence ID" value="MCH80674.1"/>
    <property type="molecule type" value="Genomic_DNA"/>
</dbReference>
<protein>
    <submittedName>
        <fullName evidence="3">Cathepsin B</fullName>
    </submittedName>
</protein>
<evidence type="ECO:0000256" key="1">
    <source>
        <dbReference type="SAM" id="MobiDB-lite"/>
    </source>
</evidence>
<evidence type="ECO:0000313" key="3">
    <source>
        <dbReference type="EMBL" id="MCH80674.1"/>
    </source>
</evidence>
<sequence length="158" mass="17861">MSDIGLHIDFEDWRESGLLSPVKSQGAGSTLDEEDDEEDEKGVTIVETLEWIRENGCVLENDCPYTQELEVVPPAPDQHRLVRMRIVTVKPIPRKRMEEHIQYNAPVIVETDWIDEMDDLHGDTIYSGPILASAFEKSTKHGVLVVGFGREMVGNEEV</sequence>
<name>A0A392M240_9FABA</name>
<feature type="region of interest" description="Disordered" evidence="1">
    <location>
        <begin position="19"/>
        <end position="41"/>
    </location>
</feature>
<gene>
    <name evidence="3" type="ORF">A2U01_0001446</name>
</gene>
<dbReference type="AlphaFoldDB" id="A0A392M240"/>
<dbReference type="GO" id="GO:0006508">
    <property type="term" value="P:proteolysis"/>
    <property type="evidence" value="ECO:0007669"/>
    <property type="project" value="InterPro"/>
</dbReference>
<dbReference type="InterPro" id="IPR000668">
    <property type="entry name" value="Peptidase_C1A_C"/>
</dbReference>
<dbReference type="SUPFAM" id="SSF54001">
    <property type="entry name" value="Cysteine proteinases"/>
    <property type="match status" value="1"/>
</dbReference>
<dbReference type="Gene3D" id="3.90.70.10">
    <property type="entry name" value="Cysteine proteinases"/>
    <property type="match status" value="1"/>
</dbReference>
<dbReference type="InterPro" id="IPR038765">
    <property type="entry name" value="Papain-like_cys_pep_sf"/>
</dbReference>
<feature type="non-terminal residue" evidence="3">
    <location>
        <position position="158"/>
    </location>
</feature>
<accession>A0A392M240</accession>